<protein>
    <submittedName>
        <fullName evidence="2">Uncharacterized protein</fullName>
    </submittedName>
</protein>
<keyword evidence="3" id="KW-1185">Reference proteome</keyword>
<feature type="compositionally biased region" description="Acidic residues" evidence="1">
    <location>
        <begin position="44"/>
        <end position="57"/>
    </location>
</feature>
<sequence>MGTVDKLTDCIGPSTQNSHKNEWAKSYCQCDVLTDLIISNGDGDIDHDDNDNNDSDVNEYHFGGDNGFNDDDGENDGYGYDHNLLMSLMLAGNEFQSLGRAVVKEDEYEEVRWDGIVSIVSWRERVFRLWREERNPQRSGVCGELTMDRSTVFRWATRFRVSLDDDARPGRQKTSTHEQSVKLVAGALQEDRRATCEELPEATRISPNSVFRILTKNFKKRKFLHDGSLTF</sequence>
<reference evidence="2 3" key="1">
    <citation type="journal article" date="2022" name="Allergy">
        <title>Genome assembly and annotation of Periplaneta americana reveal a comprehensive cockroach allergen profile.</title>
        <authorList>
            <person name="Wang L."/>
            <person name="Xiong Q."/>
            <person name="Saelim N."/>
            <person name="Wang L."/>
            <person name="Nong W."/>
            <person name="Wan A.T."/>
            <person name="Shi M."/>
            <person name="Liu X."/>
            <person name="Cao Q."/>
            <person name="Hui J.H.L."/>
            <person name="Sookrung N."/>
            <person name="Leung T.F."/>
            <person name="Tungtrongchitr A."/>
            <person name="Tsui S.K.W."/>
        </authorList>
    </citation>
    <scope>NUCLEOTIDE SEQUENCE [LARGE SCALE GENOMIC DNA]</scope>
    <source>
        <strain evidence="2">PWHHKU_190912</strain>
    </source>
</reference>
<proteinExistence type="predicted"/>
<feature type="region of interest" description="Disordered" evidence="1">
    <location>
        <begin position="44"/>
        <end position="68"/>
    </location>
</feature>
<evidence type="ECO:0000313" key="2">
    <source>
        <dbReference type="EMBL" id="KAJ4445856.1"/>
    </source>
</evidence>
<evidence type="ECO:0000313" key="3">
    <source>
        <dbReference type="Proteomes" id="UP001148838"/>
    </source>
</evidence>
<organism evidence="2 3">
    <name type="scientific">Periplaneta americana</name>
    <name type="common">American cockroach</name>
    <name type="synonym">Blatta americana</name>
    <dbReference type="NCBI Taxonomy" id="6978"/>
    <lineage>
        <taxon>Eukaryota</taxon>
        <taxon>Metazoa</taxon>
        <taxon>Ecdysozoa</taxon>
        <taxon>Arthropoda</taxon>
        <taxon>Hexapoda</taxon>
        <taxon>Insecta</taxon>
        <taxon>Pterygota</taxon>
        <taxon>Neoptera</taxon>
        <taxon>Polyneoptera</taxon>
        <taxon>Dictyoptera</taxon>
        <taxon>Blattodea</taxon>
        <taxon>Blattoidea</taxon>
        <taxon>Blattidae</taxon>
        <taxon>Blattinae</taxon>
        <taxon>Periplaneta</taxon>
    </lineage>
</organism>
<dbReference type="Proteomes" id="UP001148838">
    <property type="component" value="Unassembled WGS sequence"/>
</dbReference>
<evidence type="ECO:0000256" key="1">
    <source>
        <dbReference type="SAM" id="MobiDB-lite"/>
    </source>
</evidence>
<accession>A0ABQ8TGT1</accession>
<name>A0ABQ8TGT1_PERAM</name>
<comment type="caution">
    <text evidence="2">The sequence shown here is derived from an EMBL/GenBank/DDBJ whole genome shotgun (WGS) entry which is preliminary data.</text>
</comment>
<dbReference type="EMBL" id="JAJSOF020000009">
    <property type="protein sequence ID" value="KAJ4445856.1"/>
    <property type="molecule type" value="Genomic_DNA"/>
</dbReference>
<gene>
    <name evidence="2" type="ORF">ANN_12541</name>
</gene>